<dbReference type="Pfam" id="PF07690">
    <property type="entry name" value="MFS_1"/>
    <property type="match status" value="1"/>
</dbReference>
<dbReference type="RefSeq" id="WP_015802167.1">
    <property type="nucleotide sequence ID" value="NC_013093.1"/>
</dbReference>
<feature type="transmembrane region" description="Helical" evidence="8">
    <location>
        <begin position="361"/>
        <end position="383"/>
    </location>
</feature>
<dbReference type="EMBL" id="CP001630">
    <property type="protein sequence ID" value="ACU37279.1"/>
    <property type="molecule type" value="Genomic_DNA"/>
</dbReference>
<evidence type="ECO:0000256" key="8">
    <source>
        <dbReference type="SAM" id="Phobius"/>
    </source>
</evidence>
<gene>
    <name evidence="10" type="ordered locus">Amir_3379</name>
</gene>
<feature type="transmembrane region" description="Helical" evidence="8">
    <location>
        <begin position="27"/>
        <end position="51"/>
    </location>
</feature>
<evidence type="ECO:0000313" key="10">
    <source>
        <dbReference type="EMBL" id="ACU37279.1"/>
    </source>
</evidence>
<feature type="transmembrane region" description="Helical" evidence="8">
    <location>
        <begin position="389"/>
        <end position="407"/>
    </location>
</feature>
<evidence type="ECO:0000256" key="1">
    <source>
        <dbReference type="ARBA" id="ARBA00004651"/>
    </source>
</evidence>
<dbReference type="InterPro" id="IPR011701">
    <property type="entry name" value="MFS"/>
</dbReference>
<feature type="transmembrane region" description="Helical" evidence="8">
    <location>
        <begin position="296"/>
        <end position="316"/>
    </location>
</feature>
<evidence type="ECO:0000256" key="2">
    <source>
        <dbReference type="ARBA" id="ARBA00022448"/>
    </source>
</evidence>
<dbReference type="AlphaFoldDB" id="C6W9R2"/>
<protein>
    <submittedName>
        <fullName evidence="10">Major facilitator superfamily MFS_1</fullName>
    </submittedName>
</protein>
<dbReference type="GO" id="GO:0022857">
    <property type="term" value="F:transmembrane transporter activity"/>
    <property type="evidence" value="ECO:0007669"/>
    <property type="project" value="InterPro"/>
</dbReference>
<keyword evidence="4 8" id="KW-0812">Transmembrane</keyword>
<dbReference type="PANTHER" id="PTHR23517:SF13">
    <property type="entry name" value="MAJOR FACILITATOR SUPERFAMILY MFS_1"/>
    <property type="match status" value="1"/>
</dbReference>
<dbReference type="eggNOG" id="COG0477">
    <property type="taxonomic scope" value="Bacteria"/>
</dbReference>
<comment type="subcellular location">
    <subcellularLocation>
        <location evidence="1">Cell membrane</location>
        <topology evidence="1">Multi-pass membrane protein</topology>
    </subcellularLocation>
</comment>
<evidence type="ECO:0000259" key="9">
    <source>
        <dbReference type="PROSITE" id="PS50850"/>
    </source>
</evidence>
<feature type="transmembrane region" description="Helical" evidence="8">
    <location>
        <begin position="231"/>
        <end position="253"/>
    </location>
</feature>
<keyword evidence="6 8" id="KW-0472">Membrane</keyword>
<keyword evidence="2" id="KW-0813">Transport</keyword>
<feature type="transmembrane region" description="Helical" evidence="8">
    <location>
        <begin position="188"/>
        <end position="210"/>
    </location>
</feature>
<dbReference type="STRING" id="446462.Amir_3379"/>
<evidence type="ECO:0000256" key="5">
    <source>
        <dbReference type="ARBA" id="ARBA00022989"/>
    </source>
</evidence>
<feature type="region of interest" description="Disordered" evidence="7">
    <location>
        <begin position="1"/>
        <end position="20"/>
    </location>
</feature>
<evidence type="ECO:0000256" key="6">
    <source>
        <dbReference type="ARBA" id="ARBA00023136"/>
    </source>
</evidence>
<reference evidence="10 11" key="1">
    <citation type="journal article" date="2009" name="Stand. Genomic Sci.">
        <title>Complete genome sequence of Actinosynnema mirum type strain (101).</title>
        <authorList>
            <person name="Land M."/>
            <person name="Lapidus A."/>
            <person name="Mayilraj S."/>
            <person name="Chen F."/>
            <person name="Copeland A."/>
            <person name="Del Rio T.G."/>
            <person name="Nolan M."/>
            <person name="Lucas S."/>
            <person name="Tice H."/>
            <person name="Cheng J.F."/>
            <person name="Chertkov O."/>
            <person name="Bruce D."/>
            <person name="Goodwin L."/>
            <person name="Pitluck S."/>
            <person name="Rohde M."/>
            <person name="Goker M."/>
            <person name="Pati A."/>
            <person name="Ivanova N."/>
            <person name="Mavromatis K."/>
            <person name="Chen A."/>
            <person name="Palaniappan K."/>
            <person name="Hauser L."/>
            <person name="Chang Y.J."/>
            <person name="Jeffries C.C."/>
            <person name="Brettin T."/>
            <person name="Detter J.C."/>
            <person name="Han C."/>
            <person name="Chain P."/>
            <person name="Tindall B.J."/>
            <person name="Bristow J."/>
            <person name="Eisen J.A."/>
            <person name="Markowitz V."/>
            <person name="Hugenholtz P."/>
            <person name="Kyrpides N.C."/>
            <person name="Klenk H.P."/>
        </authorList>
    </citation>
    <scope>NUCLEOTIDE SEQUENCE [LARGE SCALE GENOMIC DNA]</scope>
    <source>
        <strain evidence="11">ATCC 29888 / DSM 43827 / JCM 3225 / NBRC 14064 / NCIMB 13271 / NRRL B-12336 / IMRU 3971 / 101</strain>
    </source>
</reference>
<dbReference type="HOGENOM" id="CLU_038683_1_1_11"/>
<dbReference type="SUPFAM" id="SSF103473">
    <property type="entry name" value="MFS general substrate transporter"/>
    <property type="match status" value="1"/>
</dbReference>
<feature type="transmembrane region" description="Helical" evidence="8">
    <location>
        <begin position="57"/>
        <end position="80"/>
    </location>
</feature>
<feature type="transmembrane region" description="Helical" evidence="8">
    <location>
        <begin position="322"/>
        <end position="349"/>
    </location>
</feature>
<feature type="transmembrane region" description="Helical" evidence="8">
    <location>
        <begin position="115"/>
        <end position="139"/>
    </location>
</feature>
<sequence length="415" mass="41506">MGRVSTAPQAPLLPRTASPSPHAARGFWVVAYVFATTLAFSGAPAPLYVLYQREQGFGPLAVTVVFGAYAVGVALSLYLAGHLSDRFGRRRVTAPAVVLNVLAALVFLASHELLWLLVARFTSGLGVGMLTATATAHLTELHRSARPHASPALATAVGAAANLGGIGLGPLVAGLLAERTADPLSSTYLVFAVLMALGLLGLVTVPETVAPATGPWSYRPQRVAVPPHARAGFRAAGAVAFTGFALFGFFTSLAPSFLSGTLHEGSHAVAGAVTALVFGSAAAAQALTGSWGSARLYRAGLGLLPGGVVLVVAAILTPSFPLLLAGGLVVGAGAGLAFRGAVAAVVGLAEPGGRGESLAGLFLIAYLGLAAPVVLLGALVRFAPLGPSITGFGAVVLALLALSAALVRSARPAAG</sequence>
<evidence type="ECO:0000256" key="3">
    <source>
        <dbReference type="ARBA" id="ARBA00022475"/>
    </source>
</evidence>
<dbReference type="InterPro" id="IPR050171">
    <property type="entry name" value="MFS_Transporters"/>
</dbReference>
<keyword evidence="3" id="KW-1003">Cell membrane</keyword>
<name>C6W9R2_ACTMD</name>
<keyword evidence="5 8" id="KW-1133">Transmembrane helix</keyword>
<feature type="transmembrane region" description="Helical" evidence="8">
    <location>
        <begin position="151"/>
        <end position="176"/>
    </location>
</feature>
<dbReference type="Proteomes" id="UP000002213">
    <property type="component" value="Chromosome"/>
</dbReference>
<dbReference type="KEGG" id="ami:Amir_3379"/>
<dbReference type="InterPro" id="IPR020846">
    <property type="entry name" value="MFS_dom"/>
</dbReference>
<evidence type="ECO:0000256" key="7">
    <source>
        <dbReference type="SAM" id="MobiDB-lite"/>
    </source>
</evidence>
<dbReference type="PROSITE" id="PS50850">
    <property type="entry name" value="MFS"/>
    <property type="match status" value="1"/>
</dbReference>
<feature type="transmembrane region" description="Helical" evidence="8">
    <location>
        <begin position="265"/>
        <end position="284"/>
    </location>
</feature>
<feature type="transmembrane region" description="Helical" evidence="8">
    <location>
        <begin position="92"/>
        <end position="109"/>
    </location>
</feature>
<dbReference type="OrthoDB" id="3177957at2"/>
<organism evidence="10 11">
    <name type="scientific">Actinosynnema mirum (strain ATCC 29888 / DSM 43827 / JCM 3225 / NBRC 14064 / NCIMB 13271 / NRRL B-12336 / IMRU 3971 / 101)</name>
    <dbReference type="NCBI Taxonomy" id="446462"/>
    <lineage>
        <taxon>Bacteria</taxon>
        <taxon>Bacillati</taxon>
        <taxon>Actinomycetota</taxon>
        <taxon>Actinomycetes</taxon>
        <taxon>Pseudonocardiales</taxon>
        <taxon>Pseudonocardiaceae</taxon>
        <taxon>Actinosynnema</taxon>
    </lineage>
</organism>
<feature type="domain" description="Major facilitator superfamily (MFS) profile" evidence="9">
    <location>
        <begin position="23"/>
        <end position="411"/>
    </location>
</feature>
<evidence type="ECO:0000313" key="11">
    <source>
        <dbReference type="Proteomes" id="UP000002213"/>
    </source>
</evidence>
<accession>C6W9R2</accession>
<dbReference type="Gene3D" id="1.20.1250.20">
    <property type="entry name" value="MFS general substrate transporter like domains"/>
    <property type="match status" value="1"/>
</dbReference>
<dbReference type="InterPro" id="IPR036259">
    <property type="entry name" value="MFS_trans_sf"/>
</dbReference>
<dbReference type="PANTHER" id="PTHR23517">
    <property type="entry name" value="RESISTANCE PROTEIN MDTM, PUTATIVE-RELATED-RELATED"/>
    <property type="match status" value="1"/>
</dbReference>
<dbReference type="GO" id="GO:0005886">
    <property type="term" value="C:plasma membrane"/>
    <property type="evidence" value="ECO:0007669"/>
    <property type="project" value="UniProtKB-SubCell"/>
</dbReference>
<keyword evidence="11" id="KW-1185">Reference proteome</keyword>
<proteinExistence type="predicted"/>
<evidence type="ECO:0000256" key="4">
    <source>
        <dbReference type="ARBA" id="ARBA00022692"/>
    </source>
</evidence>